<evidence type="ECO:0000313" key="3">
    <source>
        <dbReference type="Proteomes" id="UP000628442"/>
    </source>
</evidence>
<keyword evidence="1" id="KW-0812">Transmembrane</keyword>
<dbReference type="EMBL" id="BMWV01000002">
    <property type="protein sequence ID" value="GGY30072.1"/>
    <property type="molecule type" value="Genomic_DNA"/>
</dbReference>
<dbReference type="Proteomes" id="UP000628442">
    <property type="component" value="Unassembled WGS sequence"/>
</dbReference>
<evidence type="ECO:0000313" key="2">
    <source>
        <dbReference type="EMBL" id="GGY30072.1"/>
    </source>
</evidence>
<keyword evidence="1" id="KW-0472">Membrane</keyword>
<proteinExistence type="predicted"/>
<reference evidence="2" key="1">
    <citation type="journal article" date="2014" name="Int. J. Syst. Evol. Microbiol.">
        <title>Complete genome sequence of Corynebacterium casei LMG S-19264T (=DSM 44701T), isolated from a smear-ripened cheese.</title>
        <authorList>
            <consortium name="US DOE Joint Genome Institute (JGI-PGF)"/>
            <person name="Walter F."/>
            <person name="Albersmeier A."/>
            <person name="Kalinowski J."/>
            <person name="Ruckert C."/>
        </authorList>
    </citation>
    <scope>NUCLEOTIDE SEQUENCE</scope>
    <source>
        <strain evidence="2">KCTC 12343</strain>
    </source>
</reference>
<feature type="transmembrane region" description="Helical" evidence="1">
    <location>
        <begin position="148"/>
        <end position="168"/>
    </location>
</feature>
<gene>
    <name evidence="2" type="ORF">GCM10007387_09620</name>
</gene>
<name>A0AA87XTE9_9BURK</name>
<feature type="transmembrane region" description="Helical" evidence="1">
    <location>
        <begin position="101"/>
        <end position="120"/>
    </location>
</feature>
<dbReference type="AlphaFoldDB" id="A0AA87XTE9"/>
<sequence length="252" mass="27139">MHVTYDPGTGGDSIAENTMHSVEKDHSVERHYIVSYLALRNTIGWVGLLMPLAVRGGGLLLEGIRTTDSISAYYYTSMRDIFVGATVLTGALLACYRTPRLLDNIVATVAGLAAIGAALFPMDPTYAAELLARYPDLGTQAHYSNHGILGYHLLFAITFAALSFYLVFFRFGAATPPDNLQALRRKAVYKVCGAVMLLSFGAIAFMGLALEGQSVFWPETCAVAAFGVAWLVNGQTFLKDAPPGAAQPSLHR</sequence>
<accession>A0AA87XTE9</accession>
<keyword evidence="1" id="KW-1133">Transmembrane helix</keyword>
<reference evidence="2" key="2">
    <citation type="submission" date="2022-12" db="EMBL/GenBank/DDBJ databases">
        <authorList>
            <person name="Sun Q."/>
            <person name="Kim S."/>
        </authorList>
    </citation>
    <scope>NUCLEOTIDE SEQUENCE</scope>
    <source>
        <strain evidence="2">KCTC 12343</strain>
    </source>
</reference>
<protein>
    <recommendedName>
        <fullName evidence="4">DUF998 domain-containing protein</fullName>
    </recommendedName>
</protein>
<organism evidence="2 3">
    <name type="scientific">Pseudoduganella albidiflava</name>
    <dbReference type="NCBI Taxonomy" id="321983"/>
    <lineage>
        <taxon>Bacteria</taxon>
        <taxon>Pseudomonadati</taxon>
        <taxon>Pseudomonadota</taxon>
        <taxon>Betaproteobacteria</taxon>
        <taxon>Burkholderiales</taxon>
        <taxon>Oxalobacteraceae</taxon>
        <taxon>Telluria group</taxon>
        <taxon>Pseudoduganella</taxon>
    </lineage>
</organism>
<evidence type="ECO:0000256" key="1">
    <source>
        <dbReference type="SAM" id="Phobius"/>
    </source>
</evidence>
<feature type="transmembrane region" description="Helical" evidence="1">
    <location>
        <begin position="73"/>
        <end position="94"/>
    </location>
</feature>
<feature type="transmembrane region" description="Helical" evidence="1">
    <location>
        <begin position="33"/>
        <end position="53"/>
    </location>
</feature>
<feature type="transmembrane region" description="Helical" evidence="1">
    <location>
        <begin position="188"/>
        <end position="209"/>
    </location>
</feature>
<comment type="caution">
    <text evidence="2">The sequence shown here is derived from an EMBL/GenBank/DDBJ whole genome shotgun (WGS) entry which is preliminary data.</text>
</comment>
<evidence type="ECO:0008006" key="4">
    <source>
        <dbReference type="Google" id="ProtNLM"/>
    </source>
</evidence>
<feature type="transmembrane region" description="Helical" evidence="1">
    <location>
        <begin position="215"/>
        <end position="232"/>
    </location>
</feature>